<accession>A0A0C3NVW5</accession>
<reference evidence="2" key="2">
    <citation type="submission" date="2015-01" db="EMBL/GenBank/DDBJ databases">
        <title>Evolutionary Origins and Diversification of the Mycorrhizal Mutualists.</title>
        <authorList>
            <consortium name="DOE Joint Genome Institute"/>
            <consortium name="Mycorrhizal Genomics Consortium"/>
            <person name="Kohler A."/>
            <person name="Kuo A."/>
            <person name="Nagy L.G."/>
            <person name="Floudas D."/>
            <person name="Copeland A."/>
            <person name="Barry K.W."/>
            <person name="Cichocki N."/>
            <person name="Veneault-Fourrey C."/>
            <person name="LaButti K."/>
            <person name="Lindquist E.A."/>
            <person name="Lipzen A."/>
            <person name="Lundell T."/>
            <person name="Morin E."/>
            <person name="Murat C."/>
            <person name="Riley R."/>
            <person name="Ohm R."/>
            <person name="Sun H."/>
            <person name="Tunlid A."/>
            <person name="Henrissat B."/>
            <person name="Grigoriev I.V."/>
            <person name="Hibbett D.S."/>
            <person name="Martin F."/>
        </authorList>
    </citation>
    <scope>NUCLEOTIDE SEQUENCE [LARGE SCALE GENOMIC DNA]</scope>
    <source>
        <strain evidence="2">Marx 270</strain>
    </source>
</reference>
<evidence type="ECO:0000313" key="1">
    <source>
        <dbReference type="EMBL" id="KIN99545.1"/>
    </source>
</evidence>
<evidence type="ECO:0000313" key="2">
    <source>
        <dbReference type="Proteomes" id="UP000054217"/>
    </source>
</evidence>
<gene>
    <name evidence="1" type="ORF">M404DRAFT_811406</name>
</gene>
<protein>
    <submittedName>
        <fullName evidence="1">Uncharacterized protein</fullName>
    </submittedName>
</protein>
<dbReference type="AlphaFoldDB" id="A0A0C3NVW5"/>
<sequence length="81" mass="8970">MSSTRLRGKHGTWVPRHLIAMIQKKRIARQPPPRTFGPHSSRNLCPRCQPHHFLDVRAAAKPSQSMLYAVGGIDSCVEAAG</sequence>
<name>A0A0C3NVW5_PISTI</name>
<dbReference type="Proteomes" id="UP000054217">
    <property type="component" value="Unassembled WGS sequence"/>
</dbReference>
<dbReference type="InParanoid" id="A0A0C3NVW5"/>
<dbReference type="HOGENOM" id="CLU_2574854_0_0_1"/>
<reference evidence="1 2" key="1">
    <citation type="submission" date="2014-04" db="EMBL/GenBank/DDBJ databases">
        <authorList>
            <consortium name="DOE Joint Genome Institute"/>
            <person name="Kuo A."/>
            <person name="Kohler A."/>
            <person name="Costa M.D."/>
            <person name="Nagy L.G."/>
            <person name="Floudas D."/>
            <person name="Copeland A."/>
            <person name="Barry K.W."/>
            <person name="Cichocki N."/>
            <person name="Veneault-Fourrey C."/>
            <person name="LaButti K."/>
            <person name="Lindquist E.A."/>
            <person name="Lipzen A."/>
            <person name="Lundell T."/>
            <person name="Morin E."/>
            <person name="Murat C."/>
            <person name="Sun H."/>
            <person name="Tunlid A."/>
            <person name="Henrissat B."/>
            <person name="Grigoriev I.V."/>
            <person name="Hibbett D.S."/>
            <person name="Martin F."/>
            <person name="Nordberg H.P."/>
            <person name="Cantor M.N."/>
            <person name="Hua S.X."/>
        </authorList>
    </citation>
    <scope>NUCLEOTIDE SEQUENCE [LARGE SCALE GENOMIC DNA]</scope>
    <source>
        <strain evidence="1 2">Marx 270</strain>
    </source>
</reference>
<organism evidence="1 2">
    <name type="scientific">Pisolithus tinctorius Marx 270</name>
    <dbReference type="NCBI Taxonomy" id="870435"/>
    <lineage>
        <taxon>Eukaryota</taxon>
        <taxon>Fungi</taxon>
        <taxon>Dikarya</taxon>
        <taxon>Basidiomycota</taxon>
        <taxon>Agaricomycotina</taxon>
        <taxon>Agaricomycetes</taxon>
        <taxon>Agaricomycetidae</taxon>
        <taxon>Boletales</taxon>
        <taxon>Sclerodermatineae</taxon>
        <taxon>Pisolithaceae</taxon>
        <taxon>Pisolithus</taxon>
    </lineage>
</organism>
<dbReference type="EMBL" id="KN832004">
    <property type="protein sequence ID" value="KIN99545.1"/>
    <property type="molecule type" value="Genomic_DNA"/>
</dbReference>
<proteinExistence type="predicted"/>
<keyword evidence="2" id="KW-1185">Reference proteome</keyword>